<dbReference type="EMBL" id="CAJNOL010003332">
    <property type="protein sequence ID" value="CAF1558426.1"/>
    <property type="molecule type" value="Genomic_DNA"/>
</dbReference>
<organism evidence="2 3">
    <name type="scientific">Rotaria sordida</name>
    <dbReference type="NCBI Taxonomy" id="392033"/>
    <lineage>
        <taxon>Eukaryota</taxon>
        <taxon>Metazoa</taxon>
        <taxon>Spiralia</taxon>
        <taxon>Gnathifera</taxon>
        <taxon>Rotifera</taxon>
        <taxon>Eurotatoria</taxon>
        <taxon>Bdelloidea</taxon>
        <taxon>Philodinida</taxon>
        <taxon>Philodinidae</taxon>
        <taxon>Rotaria</taxon>
    </lineage>
</organism>
<sequence length="693" mass="82301">MVEHILEYNNDFQIQNIDNDLSDGNELSYHHKVHSIFEYYDWDEIIKIIDHMNSKANMTFVAREIAQVQKENILSMRRYLKKEKLIMRASYEGYSFHTYLAKEFQEKASNYIQQSGIYQFINEIDIKNSTISHNCLNNIIQEVETTLNQLLYSKSINYYQYVFMDPKRIHIQLNYLHFVPDTSEKGDPLQPIIICKNGPTFNIALYLNRILWRIFNQVTGCQKFNNSDNLVHTLEQYANNNFLDETTLFVAFNINDICNQFSHENVIKTLTKFLHIYWSDIEKNVEGLRAETIVELVWLVLKNQYFVYDNKLYQQVHGGASGSLLTIPLACIYLFYGQCSCFIYTLVKNRNELFGRFRDDFFLTWSDSKDQLEILMNEVMVKQEQSPTILPLKIMIGTTINRLDLQLTNENGHLITKIYHDPDKDEYELPNKYDYYTNRPSSLLKAALKHAIRCCSKEVDFQKERQHIELCYLIRGFSLDFIAQCVEEFYKEFDVNLDNDHLFITIPYDTLRQRVIKMYENEIALKKQQEISSKNILRVPYPENFNDPSANNDLFNAIEIEFVPCSQTPLTINDYLVEKRPLLYELFEEPEQLEQQSEENKQIKEEYEQESLEFFLAADQYDQNYFQYLATLTSPQPIDRKEYNSQDFSTEHLQTFEQSQQREFHAQHSLAESLQYLRFNDQQTDSDLDTMKF</sequence>
<evidence type="ECO:0000313" key="3">
    <source>
        <dbReference type="Proteomes" id="UP000663870"/>
    </source>
</evidence>
<evidence type="ECO:0000313" key="2">
    <source>
        <dbReference type="EMBL" id="CAF1558426.1"/>
    </source>
</evidence>
<accession>A0A815XJN3</accession>
<gene>
    <name evidence="2" type="ORF">JXQ802_LOCUS44166</name>
    <name evidence="1" type="ORF">PYM288_LOCUS28793</name>
</gene>
<comment type="caution">
    <text evidence="2">The sequence shown here is derived from an EMBL/GenBank/DDBJ whole genome shotgun (WGS) entry which is preliminary data.</text>
</comment>
<dbReference type="PANTHER" id="PTHR21301">
    <property type="entry name" value="REVERSE TRANSCRIPTASE"/>
    <property type="match status" value="1"/>
</dbReference>
<dbReference type="EMBL" id="CAJNOH010002194">
    <property type="protein sequence ID" value="CAF1279231.1"/>
    <property type="molecule type" value="Genomic_DNA"/>
</dbReference>
<keyword evidence="3" id="KW-1185">Reference proteome</keyword>
<protein>
    <recommendedName>
        <fullName evidence="4">Reverse transcriptase domain-containing protein</fullName>
    </recommendedName>
</protein>
<reference evidence="2" key="1">
    <citation type="submission" date="2021-02" db="EMBL/GenBank/DDBJ databases">
        <authorList>
            <person name="Nowell W R."/>
        </authorList>
    </citation>
    <scope>NUCLEOTIDE SEQUENCE</scope>
</reference>
<name>A0A815XJN3_9BILA</name>
<proteinExistence type="predicted"/>
<evidence type="ECO:0000313" key="1">
    <source>
        <dbReference type="EMBL" id="CAF1279231.1"/>
    </source>
</evidence>
<dbReference type="PANTHER" id="PTHR21301:SF10">
    <property type="entry name" value="REVERSE TRANSCRIPTASE DOMAIN-CONTAINING PROTEIN"/>
    <property type="match status" value="1"/>
</dbReference>
<dbReference type="AlphaFoldDB" id="A0A815XJN3"/>
<evidence type="ECO:0008006" key="4">
    <source>
        <dbReference type="Google" id="ProtNLM"/>
    </source>
</evidence>
<dbReference type="Proteomes" id="UP000663870">
    <property type="component" value="Unassembled WGS sequence"/>
</dbReference>
<dbReference type="Proteomes" id="UP000663854">
    <property type="component" value="Unassembled WGS sequence"/>
</dbReference>